<feature type="transmembrane region" description="Helical" evidence="9">
    <location>
        <begin position="337"/>
        <end position="361"/>
    </location>
</feature>
<feature type="domain" description="Amino acid transporter transmembrane" evidence="10">
    <location>
        <begin position="144"/>
        <end position="532"/>
    </location>
</feature>
<evidence type="ECO:0000256" key="2">
    <source>
        <dbReference type="ARBA" id="ARBA00008066"/>
    </source>
</evidence>
<dbReference type="PANTHER" id="PTHR22950">
    <property type="entry name" value="AMINO ACID TRANSPORTER"/>
    <property type="match status" value="1"/>
</dbReference>
<evidence type="ECO:0000256" key="5">
    <source>
        <dbReference type="ARBA" id="ARBA00022970"/>
    </source>
</evidence>
<evidence type="ECO:0000256" key="4">
    <source>
        <dbReference type="ARBA" id="ARBA00022692"/>
    </source>
</evidence>
<dbReference type="Pfam" id="PF01490">
    <property type="entry name" value="Aa_trans"/>
    <property type="match status" value="1"/>
</dbReference>
<feature type="region of interest" description="Disordered" evidence="8">
    <location>
        <begin position="1115"/>
        <end position="1184"/>
    </location>
</feature>
<feature type="region of interest" description="Disordered" evidence="8">
    <location>
        <begin position="1196"/>
        <end position="1379"/>
    </location>
</feature>
<feature type="compositionally biased region" description="Polar residues" evidence="8">
    <location>
        <begin position="813"/>
        <end position="828"/>
    </location>
</feature>
<comment type="caution">
    <text evidence="11">The sequence shown here is derived from an EMBL/GenBank/DDBJ whole genome shotgun (WGS) entry which is preliminary data.</text>
</comment>
<organism evidence="11 12">
    <name type="scientific">Aspergillus fumigatiaffinis</name>
    <dbReference type="NCBI Taxonomy" id="340414"/>
    <lineage>
        <taxon>Eukaryota</taxon>
        <taxon>Fungi</taxon>
        <taxon>Dikarya</taxon>
        <taxon>Ascomycota</taxon>
        <taxon>Pezizomycotina</taxon>
        <taxon>Eurotiomycetes</taxon>
        <taxon>Eurotiomycetidae</taxon>
        <taxon>Eurotiales</taxon>
        <taxon>Aspergillaceae</taxon>
        <taxon>Aspergillus</taxon>
        <taxon>Aspergillus subgen. Fumigati</taxon>
    </lineage>
</organism>
<evidence type="ECO:0000313" key="11">
    <source>
        <dbReference type="EMBL" id="KAF4233580.1"/>
    </source>
</evidence>
<feature type="compositionally biased region" description="Polar residues" evidence="8">
    <location>
        <begin position="1408"/>
        <end position="1420"/>
    </location>
</feature>
<dbReference type="PANTHER" id="PTHR22950:SF458">
    <property type="entry name" value="SODIUM-COUPLED NEUTRAL AMINO ACID TRANSPORTER 11-RELATED"/>
    <property type="match status" value="1"/>
</dbReference>
<comment type="subcellular location">
    <subcellularLocation>
        <location evidence="1">Membrane</location>
        <topology evidence="1">Multi-pass membrane protein</topology>
    </subcellularLocation>
</comment>
<dbReference type="Pfam" id="PF07145">
    <property type="entry name" value="PAM2"/>
    <property type="match status" value="1"/>
</dbReference>
<feature type="region of interest" description="Disordered" evidence="8">
    <location>
        <begin position="1021"/>
        <end position="1054"/>
    </location>
</feature>
<accession>A0A8H4H1A7</accession>
<feature type="compositionally biased region" description="Low complexity" evidence="8">
    <location>
        <begin position="1037"/>
        <end position="1054"/>
    </location>
</feature>
<keyword evidence="3" id="KW-0813">Transport</keyword>
<feature type="region of interest" description="Disordered" evidence="8">
    <location>
        <begin position="813"/>
        <end position="850"/>
    </location>
</feature>
<keyword evidence="4 9" id="KW-0812">Transmembrane</keyword>
<evidence type="ECO:0000256" key="1">
    <source>
        <dbReference type="ARBA" id="ARBA00004141"/>
    </source>
</evidence>
<feature type="compositionally biased region" description="Polar residues" evidence="8">
    <location>
        <begin position="1"/>
        <end position="16"/>
    </location>
</feature>
<feature type="compositionally biased region" description="Basic and acidic residues" evidence="8">
    <location>
        <begin position="831"/>
        <end position="850"/>
    </location>
</feature>
<proteinExistence type="inferred from homology"/>
<feature type="region of interest" description="Disordered" evidence="8">
    <location>
        <begin position="1439"/>
        <end position="1467"/>
    </location>
</feature>
<evidence type="ECO:0000256" key="6">
    <source>
        <dbReference type="ARBA" id="ARBA00022989"/>
    </source>
</evidence>
<feature type="transmembrane region" description="Helical" evidence="9">
    <location>
        <begin position="297"/>
        <end position="317"/>
    </location>
</feature>
<dbReference type="EMBL" id="JAAAPX010000077">
    <property type="protein sequence ID" value="KAF4233580.1"/>
    <property type="molecule type" value="Genomic_DNA"/>
</dbReference>
<evidence type="ECO:0000256" key="7">
    <source>
        <dbReference type="ARBA" id="ARBA00023136"/>
    </source>
</evidence>
<feature type="compositionally biased region" description="Polar residues" evidence="8">
    <location>
        <begin position="1449"/>
        <end position="1467"/>
    </location>
</feature>
<evidence type="ECO:0000256" key="3">
    <source>
        <dbReference type="ARBA" id="ARBA00022448"/>
    </source>
</evidence>
<feature type="transmembrane region" description="Helical" evidence="9">
    <location>
        <begin position="512"/>
        <end position="534"/>
    </location>
</feature>
<feature type="region of interest" description="Disordered" evidence="8">
    <location>
        <begin position="1404"/>
        <end position="1425"/>
    </location>
</feature>
<keyword evidence="12" id="KW-1185">Reference proteome</keyword>
<dbReference type="InterPro" id="IPR009818">
    <property type="entry name" value="PAM2_motif"/>
</dbReference>
<feature type="transmembrane region" description="Helical" evidence="9">
    <location>
        <begin position="219"/>
        <end position="244"/>
    </location>
</feature>
<evidence type="ECO:0000256" key="8">
    <source>
        <dbReference type="SAM" id="MobiDB-lite"/>
    </source>
</evidence>
<feature type="compositionally biased region" description="Polar residues" evidence="8">
    <location>
        <begin position="940"/>
        <end position="949"/>
    </location>
</feature>
<dbReference type="Proteomes" id="UP000653565">
    <property type="component" value="Unassembled WGS sequence"/>
</dbReference>
<gene>
    <name evidence="11" type="ORF">CNMCM6805_009134</name>
</gene>
<name>A0A8H4H1A7_9EURO</name>
<feature type="region of interest" description="Disordered" evidence="8">
    <location>
        <begin position="866"/>
        <end position="951"/>
    </location>
</feature>
<feature type="compositionally biased region" description="Polar residues" evidence="8">
    <location>
        <begin position="901"/>
        <end position="918"/>
    </location>
</feature>
<feature type="compositionally biased region" description="Polar residues" evidence="8">
    <location>
        <begin position="1121"/>
        <end position="1133"/>
    </location>
</feature>
<feature type="compositionally biased region" description="Low complexity" evidence="8">
    <location>
        <begin position="678"/>
        <end position="690"/>
    </location>
</feature>
<feature type="transmembrane region" description="Helical" evidence="9">
    <location>
        <begin position="175"/>
        <end position="198"/>
    </location>
</feature>
<dbReference type="GO" id="GO:0005783">
    <property type="term" value="C:endoplasmic reticulum"/>
    <property type="evidence" value="ECO:0007669"/>
    <property type="project" value="TreeGrafter"/>
</dbReference>
<feature type="transmembrane region" description="Helical" evidence="9">
    <location>
        <begin position="416"/>
        <end position="435"/>
    </location>
</feature>
<reference evidence="11" key="1">
    <citation type="journal article" date="2020" name="bioRxiv">
        <title>Genomic and phenotypic heterogeneity of clinical isolates of the human pathogens Aspergillus fumigatus, Aspergillus lentulus and Aspergillus fumigatiaffinis.</title>
        <authorList>
            <person name="dos Santos R.A.C."/>
            <person name="Steenwyk J.L."/>
            <person name="Rivero-Menendez O."/>
            <person name="Mead M.E."/>
            <person name="Silva L.P."/>
            <person name="Bastos R.W."/>
            <person name="Alastruey-Izquierdo A."/>
            <person name="Goldman G.H."/>
            <person name="Rokas A."/>
        </authorList>
    </citation>
    <scope>NUCLEOTIDE SEQUENCE</scope>
    <source>
        <strain evidence="11">CNM-CM6805</strain>
    </source>
</reference>
<sequence>MIDGGESQSLLSGSPSKESDRTTHPLPNTPPLTSPSAPPGSHQYRSSISQPAPDGQRRPRTMNRVRFDIEEESEEESLPNGHSRDSEDSWLEEEDYARPNASRSGRNGRGQMVPLLTDIEAPSVTLATSDDFFPEDHLENARPRSGMRMAFMNMANSIIGAGIIGQPYALRQAGMTMGVLLLCALTVAVDWTIRLIVVNSKLSGADSFQATMQHCFGKSGLIAISVAQWAFAFGGMIAFCIIVGDTIPHVFSSIFPSLRDMSFLWLLTDRRAIIVLFVLGVSYPLSLYRDIAKLAKASALALISMLVIVVAVITQGFRVPSESRGEVKSLFFINSGFFQAVGVISFAFVCHHNSLLIYGSLKKPTMDRFAKVTHYSTAVSLCMCLAMGISGFLFFGSKTQGNVLNNFPSDNIMVNIARLCFGLNMLTTLPLEAFVCRSVMTTYYFPDEPFNMNRHLIFTTSLVVTAMAMALFTCDLGAVFELIGATSAAALAYIFPPLCYVKLSNASWKSKIPAYLCIAFGITVMGVSLLQAVAKMISSEFGPLTFEQVIMDEEAIERLKRLQMEDLGTLRREYISTVDAKKFRNIRLEDVEATRMINVAGSDAARLAQANQARLNAWANAHKDLGDPADQEPLDHLLNGQSHRLGLRAVIEGSGGQSYSKSSKKNDSFPQVAGRAPSGRSASTRGSKTTGRGGGVIGTRGRETKQTSPNAQTRVTHQGAVAKLGNHVVQSPHARKHLQDPALDINNEPPKKSRDVSGSKSQTVVKGGVKRDFVLLKTRRPVGNTDWSRVLSPPEDFLSIARDRLVNGRASNVPTTVRTTGSEQTQVTGAVDHETPQSINRPEETDAGRAYEDSIVSFRSDGDSVAVATPVSSNNGQPSRVSIAQAAHTASEGDQRFEPSKLQSPQQEKPQQVESTPEQSDDKAQVGKLNQDDELVDVSTPPSGSTPIIQSKDLCSANGQAEGTTGILLDFNSTPPRKGLPGAEDSLLMSPALQDLEGINFQANVAQSVLSRPETQIYSFTKSEPVGSKDSSSLRIGESPGDTTTSTPDGTPSDLAALREKLARLYKFVEETLRHHVPEPLRDMDLQALRKYEQELKEILSLHQRTVKETALQTAEKRQEILSSHRPQGTEAESTMEGEHSKIFSPTPSVCSPPVEAPLEEGNTRLSLRSEETPSPSKFNVQAKEFVPSGAVRNLSFSGWRDTMPSPPSSTTSESRTGQSQHSRQNSQDHMLIDSTDSLSSRFTSRPSPRGRQASENHIFGDHLLPGRGRLHGKTHSSEALSPDKNALKEPNDTRSKFLTPTKPQALTVPRARPSVPESINTYGTSNSESAKFTTASVSTGERSPRPAGLATTAPGSGSNGVKSNSDSGPSTPTPVPKAVKAVHKAISKVSAISQVNALQRSMHAPKTQENPTVMKNPSPSALRGLGGSIYTIPVVQKPTVAAPENRKSSGLQGSRWASSETQKPLR</sequence>
<feature type="transmembrane region" description="Helical" evidence="9">
    <location>
        <begin position="479"/>
        <end position="500"/>
    </location>
</feature>
<evidence type="ECO:0000259" key="10">
    <source>
        <dbReference type="Pfam" id="PF01490"/>
    </source>
</evidence>
<feature type="region of interest" description="Disordered" evidence="8">
    <location>
        <begin position="1"/>
        <end position="110"/>
    </location>
</feature>
<reference evidence="11" key="2">
    <citation type="submission" date="2020-04" db="EMBL/GenBank/DDBJ databases">
        <authorList>
            <person name="Santos R.A.C."/>
            <person name="Steenwyk J.L."/>
            <person name="Rivero-Menendez O."/>
            <person name="Mead M.E."/>
            <person name="Silva L.P."/>
            <person name="Bastos R.W."/>
            <person name="Alastruey-Izquierdo A."/>
            <person name="Goldman G.H."/>
            <person name="Rokas A."/>
        </authorList>
    </citation>
    <scope>NUCLEOTIDE SEQUENCE</scope>
    <source>
        <strain evidence="11">CNM-CM6805</strain>
    </source>
</reference>
<keyword evidence="7 9" id="KW-0472">Membrane</keyword>
<evidence type="ECO:0000313" key="12">
    <source>
        <dbReference type="Proteomes" id="UP000653565"/>
    </source>
</evidence>
<feature type="transmembrane region" description="Helical" evidence="9">
    <location>
        <begin position="456"/>
        <end position="473"/>
    </location>
</feature>
<feature type="compositionally biased region" description="Basic and acidic residues" evidence="8">
    <location>
        <begin position="1286"/>
        <end position="1296"/>
    </location>
</feature>
<keyword evidence="5" id="KW-0029">Amino-acid transport</keyword>
<feature type="compositionally biased region" description="Polar residues" evidence="8">
    <location>
        <begin position="1354"/>
        <end position="1371"/>
    </location>
</feature>
<feature type="compositionally biased region" description="Polar residues" evidence="8">
    <location>
        <begin position="1318"/>
        <end position="1342"/>
    </location>
</feature>
<feature type="transmembrane region" description="Helical" evidence="9">
    <location>
        <begin position="373"/>
        <end position="396"/>
    </location>
</feature>
<evidence type="ECO:0000256" key="9">
    <source>
        <dbReference type="SAM" id="Phobius"/>
    </source>
</evidence>
<feature type="transmembrane region" description="Helical" evidence="9">
    <location>
        <begin position="264"/>
        <end position="285"/>
    </location>
</feature>
<feature type="compositionally biased region" description="Polar residues" evidence="8">
    <location>
        <begin position="870"/>
        <end position="882"/>
    </location>
</feature>
<feature type="region of interest" description="Disordered" evidence="8">
    <location>
        <begin position="653"/>
        <end position="714"/>
    </location>
</feature>
<protein>
    <recommendedName>
        <fullName evidence="10">Amino acid transporter transmembrane domain-containing protein</fullName>
    </recommendedName>
</protein>
<feature type="region of interest" description="Disordered" evidence="8">
    <location>
        <begin position="730"/>
        <end position="764"/>
    </location>
</feature>
<keyword evidence="6 9" id="KW-1133">Transmembrane helix</keyword>
<feature type="compositionally biased region" description="Pro residues" evidence="8">
    <location>
        <begin position="27"/>
        <end position="38"/>
    </location>
</feature>
<dbReference type="GO" id="GO:0016020">
    <property type="term" value="C:membrane"/>
    <property type="evidence" value="ECO:0007669"/>
    <property type="project" value="UniProtKB-SubCell"/>
</dbReference>
<feature type="compositionally biased region" description="Polar residues" evidence="8">
    <location>
        <begin position="1216"/>
        <end position="1247"/>
    </location>
</feature>
<comment type="similarity">
    <text evidence="2">Belongs to the amino acid/polyamine transporter 2 family.</text>
</comment>
<dbReference type="InterPro" id="IPR013057">
    <property type="entry name" value="AA_transpt_TM"/>
</dbReference>
<dbReference type="GO" id="GO:0015179">
    <property type="term" value="F:L-amino acid transmembrane transporter activity"/>
    <property type="evidence" value="ECO:0007669"/>
    <property type="project" value="TreeGrafter"/>
</dbReference>